<dbReference type="GO" id="GO:0016301">
    <property type="term" value="F:kinase activity"/>
    <property type="evidence" value="ECO:0007669"/>
    <property type="project" value="UniProtKB-KW"/>
</dbReference>
<dbReference type="Pfam" id="PF01513">
    <property type="entry name" value="NAD_kinase"/>
    <property type="match status" value="1"/>
</dbReference>
<accession>A0ABV0FU89</accession>
<name>A0ABV0FU89_9GAMM</name>
<dbReference type="InterPro" id="IPR011386">
    <property type="entry name" value="Put_ATP-NAD_kin"/>
</dbReference>
<evidence type="ECO:0000313" key="1">
    <source>
        <dbReference type="EMBL" id="MEO3684395.1"/>
    </source>
</evidence>
<reference evidence="1 2" key="1">
    <citation type="submission" date="2024-05" db="EMBL/GenBank/DDBJ databases">
        <title>Genome sequencing of Marine Estuary Bacteria, Shewanella vesiculosa and S. baltica, and Pseudomonas syringae.</title>
        <authorList>
            <person name="Gurung A."/>
            <person name="Maclea K.S."/>
        </authorList>
    </citation>
    <scope>NUCLEOTIDE SEQUENCE [LARGE SCALE GENOMIC DNA]</scope>
    <source>
        <strain evidence="1 2">1A</strain>
    </source>
</reference>
<dbReference type="InterPro" id="IPR035966">
    <property type="entry name" value="PKF_sf"/>
</dbReference>
<sequence>MKRFRLGIIINPLAGLGGSVGLKGSDGVANEALAKGAIPKAQQRMQQALDVILPFAEQIDIITASGDMGGLLCRQMGFSTQEVYRAIETRSAEKTSALDTQQAVKCLLDHQLDLLLFAGGDGTARDIYAVVDDSFPVLGVPAGVKIHSGVYGITPHASGVVVRMLLNGELVSLMSADVMDIDEVAFRQGIVKARRFGEMTVPAEPRYIQAVKMGGKEVDELVLADIAADIIESMDDELYIMGSGSTVAAVMEDLGLANTLLGVDVIQHKQIMAQDVTAQQLLTFIADKKTYPSVKLVITLIGGQGHILGRGNQQLSPDLIRQIEKDNILILATKTKLKALEGRPLIVDSGDPELDKALTGYYKIVTGYHDYVMYQVANPDLVEN</sequence>
<dbReference type="PIRSF" id="PIRSF016907">
    <property type="entry name" value="Kin_ATP-NAD"/>
    <property type="match status" value="1"/>
</dbReference>
<dbReference type="InterPro" id="IPR039065">
    <property type="entry name" value="AcoX-like"/>
</dbReference>
<dbReference type="EMBL" id="JBDPZN010000012">
    <property type="protein sequence ID" value="MEO3684395.1"/>
    <property type="molecule type" value="Genomic_DNA"/>
</dbReference>
<dbReference type="InterPro" id="IPR002504">
    <property type="entry name" value="NADK"/>
</dbReference>
<dbReference type="RefSeq" id="WP_347690885.1">
    <property type="nucleotide sequence ID" value="NZ_JBDPZN010000012.1"/>
</dbReference>
<protein>
    <submittedName>
        <fullName evidence="1">ATP-NAD kinase family protein</fullName>
    </submittedName>
</protein>
<keyword evidence="2" id="KW-1185">Reference proteome</keyword>
<organism evidence="1 2">
    <name type="scientific">Shewanella vesiculosa</name>
    <dbReference type="NCBI Taxonomy" id="518738"/>
    <lineage>
        <taxon>Bacteria</taxon>
        <taxon>Pseudomonadati</taxon>
        <taxon>Pseudomonadota</taxon>
        <taxon>Gammaproteobacteria</taxon>
        <taxon>Alteromonadales</taxon>
        <taxon>Shewanellaceae</taxon>
        <taxon>Shewanella</taxon>
    </lineage>
</organism>
<dbReference type="Pfam" id="PF20143">
    <property type="entry name" value="NAD_kinase_C"/>
    <property type="match status" value="1"/>
</dbReference>
<proteinExistence type="predicted"/>
<dbReference type="PANTHER" id="PTHR40697">
    <property type="entry name" value="ACETOIN CATABOLISM PROTEIN X"/>
    <property type="match status" value="1"/>
</dbReference>
<gene>
    <name evidence="1" type="ORF">ABHN84_19190</name>
</gene>
<dbReference type="Proteomes" id="UP001477278">
    <property type="component" value="Unassembled WGS sequence"/>
</dbReference>
<evidence type="ECO:0000313" key="2">
    <source>
        <dbReference type="Proteomes" id="UP001477278"/>
    </source>
</evidence>
<keyword evidence="1" id="KW-0418">Kinase</keyword>
<dbReference type="SUPFAM" id="SSF53784">
    <property type="entry name" value="Phosphofructokinase"/>
    <property type="match status" value="1"/>
</dbReference>
<comment type="caution">
    <text evidence="1">The sequence shown here is derived from an EMBL/GenBank/DDBJ whole genome shotgun (WGS) entry which is preliminary data.</text>
</comment>
<keyword evidence="1" id="KW-0808">Transferase</keyword>
<dbReference type="PANTHER" id="PTHR40697:SF2">
    <property type="entry name" value="ATP-NAD KINASE-RELATED"/>
    <property type="match status" value="1"/>
</dbReference>